<feature type="compositionally biased region" description="Low complexity" evidence="1">
    <location>
        <begin position="190"/>
        <end position="201"/>
    </location>
</feature>
<name>A0A0R3UPS8_MESCO</name>
<sequence>MGGSPNRTFDDNETQLVVDLFTDYFARGECPGIREAIVKFIKPDLSSQKRRSIAAVANNDPAINSGCYTASTSTTRWSAFVHGDTASGPKEKLQYVERWINSIPSDAPTYVQKSLTQMEIISDPKSFPKELSLFHHTNIPNTIGDNKNSQGEQLKCQLVGEVNYDGWLQQQRQSQEVCASYGGGAGVVGRGSTRTASSRNHLPPPHPPRHSSSYYQLFPRIGPHHGALPPHSPPFAYDRNTRDRSLLRGPSNRFSGNYEAMDVDEVLSDNFANDNGPRLDELRRRTSRAQLQTRRAVRHIRKRLKRLQVNDHRTDYATP</sequence>
<accession>A0A0R3UPS8</accession>
<reference evidence="2 3" key="1">
    <citation type="submission" date="2018-10" db="EMBL/GenBank/DDBJ databases">
        <authorList>
            <consortium name="Pathogen Informatics"/>
        </authorList>
    </citation>
    <scope>NUCLEOTIDE SEQUENCE [LARGE SCALE GENOMIC DNA]</scope>
</reference>
<organism evidence="2 3">
    <name type="scientific">Mesocestoides corti</name>
    <name type="common">Flatworm</name>
    <dbReference type="NCBI Taxonomy" id="53468"/>
    <lineage>
        <taxon>Eukaryota</taxon>
        <taxon>Metazoa</taxon>
        <taxon>Spiralia</taxon>
        <taxon>Lophotrochozoa</taxon>
        <taxon>Platyhelminthes</taxon>
        <taxon>Cestoda</taxon>
        <taxon>Eucestoda</taxon>
        <taxon>Cyclophyllidea</taxon>
        <taxon>Mesocestoididae</taxon>
        <taxon>Mesocestoides</taxon>
    </lineage>
</organism>
<dbReference type="EMBL" id="UXSR01005865">
    <property type="protein sequence ID" value="VDD83858.1"/>
    <property type="molecule type" value="Genomic_DNA"/>
</dbReference>
<evidence type="ECO:0000256" key="1">
    <source>
        <dbReference type="SAM" id="MobiDB-lite"/>
    </source>
</evidence>
<proteinExistence type="predicted"/>
<keyword evidence="3" id="KW-1185">Reference proteome</keyword>
<evidence type="ECO:0000313" key="2">
    <source>
        <dbReference type="EMBL" id="VDD83858.1"/>
    </source>
</evidence>
<dbReference type="AlphaFoldDB" id="A0A0R3UPS8"/>
<dbReference type="Proteomes" id="UP000267029">
    <property type="component" value="Unassembled WGS sequence"/>
</dbReference>
<protein>
    <submittedName>
        <fullName evidence="2">Uncharacterized protein</fullName>
    </submittedName>
</protein>
<dbReference type="OrthoDB" id="6263085at2759"/>
<feature type="region of interest" description="Disordered" evidence="1">
    <location>
        <begin position="190"/>
        <end position="255"/>
    </location>
</feature>
<evidence type="ECO:0000313" key="3">
    <source>
        <dbReference type="Proteomes" id="UP000267029"/>
    </source>
</evidence>
<gene>
    <name evidence="2" type="ORF">MCOS_LOCUS9861</name>
</gene>